<keyword evidence="4" id="KW-1185">Reference proteome</keyword>
<evidence type="ECO:0000256" key="1">
    <source>
        <dbReference type="SAM" id="MobiDB-lite"/>
    </source>
</evidence>
<protein>
    <recommendedName>
        <fullName evidence="5">Transmembrane protein</fullName>
    </recommendedName>
</protein>
<keyword evidence="2" id="KW-0732">Signal</keyword>
<evidence type="ECO:0000313" key="4">
    <source>
        <dbReference type="Proteomes" id="UP000026915"/>
    </source>
</evidence>
<evidence type="ECO:0000313" key="3">
    <source>
        <dbReference type="EMBL" id="EOY21142.1"/>
    </source>
</evidence>
<dbReference type="AlphaFoldDB" id="A0A061FWA2"/>
<accession>A0A061FWA2</accession>
<sequence length="67" mass="7402">MGRISSFVPRFIVFMLIILVLAMQSAPVSADLKLRKLGNKPLPSPPPTPAWARTKSHIPMIQPPPPF</sequence>
<proteinExistence type="predicted"/>
<feature type="chain" id="PRO_5001602381" description="Transmembrane protein" evidence="2">
    <location>
        <begin position="31"/>
        <end position="67"/>
    </location>
</feature>
<feature type="region of interest" description="Disordered" evidence="1">
    <location>
        <begin position="38"/>
        <end position="67"/>
    </location>
</feature>
<dbReference type="Proteomes" id="UP000026915">
    <property type="component" value="Chromosome 3"/>
</dbReference>
<organism evidence="3 4">
    <name type="scientific">Theobroma cacao</name>
    <name type="common">Cacao</name>
    <name type="synonym">Cocoa</name>
    <dbReference type="NCBI Taxonomy" id="3641"/>
    <lineage>
        <taxon>Eukaryota</taxon>
        <taxon>Viridiplantae</taxon>
        <taxon>Streptophyta</taxon>
        <taxon>Embryophyta</taxon>
        <taxon>Tracheophyta</taxon>
        <taxon>Spermatophyta</taxon>
        <taxon>Magnoliopsida</taxon>
        <taxon>eudicotyledons</taxon>
        <taxon>Gunneridae</taxon>
        <taxon>Pentapetalae</taxon>
        <taxon>rosids</taxon>
        <taxon>malvids</taxon>
        <taxon>Malvales</taxon>
        <taxon>Malvaceae</taxon>
        <taxon>Byttnerioideae</taxon>
        <taxon>Theobroma</taxon>
    </lineage>
</organism>
<dbReference type="Gramene" id="EOY21142">
    <property type="protein sequence ID" value="EOY21142"/>
    <property type="gene ID" value="TCM_012504"/>
</dbReference>
<dbReference type="InParanoid" id="A0A061FWA2"/>
<gene>
    <name evidence="3" type="ORF">TCM_012504</name>
</gene>
<dbReference type="HOGENOM" id="CLU_2817598_0_0_1"/>
<feature type="signal peptide" evidence="2">
    <location>
        <begin position="1"/>
        <end position="30"/>
    </location>
</feature>
<name>A0A061FWA2_THECC</name>
<dbReference type="EMBL" id="CM001881">
    <property type="protein sequence ID" value="EOY21142.1"/>
    <property type="molecule type" value="Genomic_DNA"/>
</dbReference>
<evidence type="ECO:0008006" key="5">
    <source>
        <dbReference type="Google" id="ProtNLM"/>
    </source>
</evidence>
<evidence type="ECO:0000256" key="2">
    <source>
        <dbReference type="SAM" id="SignalP"/>
    </source>
</evidence>
<reference evidence="3 4" key="1">
    <citation type="journal article" date="2013" name="Genome Biol.">
        <title>The genome sequence of the most widely cultivated cacao type and its use to identify candidate genes regulating pod color.</title>
        <authorList>
            <person name="Motamayor J.C."/>
            <person name="Mockaitis K."/>
            <person name="Schmutz J."/>
            <person name="Haiminen N."/>
            <person name="Iii D.L."/>
            <person name="Cornejo O."/>
            <person name="Findley S.D."/>
            <person name="Zheng P."/>
            <person name="Utro F."/>
            <person name="Royaert S."/>
            <person name="Saski C."/>
            <person name="Jenkins J."/>
            <person name="Podicheti R."/>
            <person name="Zhao M."/>
            <person name="Scheffler B.E."/>
            <person name="Stack J.C."/>
            <person name="Feltus F.A."/>
            <person name="Mustiga G.M."/>
            <person name="Amores F."/>
            <person name="Phillips W."/>
            <person name="Marelli J.P."/>
            <person name="May G.D."/>
            <person name="Shapiro H."/>
            <person name="Ma J."/>
            <person name="Bustamante C.D."/>
            <person name="Schnell R.J."/>
            <person name="Main D."/>
            <person name="Gilbert D."/>
            <person name="Parida L."/>
            <person name="Kuhn D.N."/>
        </authorList>
    </citation>
    <scope>NUCLEOTIDE SEQUENCE [LARGE SCALE GENOMIC DNA]</scope>
    <source>
        <strain evidence="4">cv. Matina 1-6</strain>
    </source>
</reference>